<proteinExistence type="predicted"/>
<keyword evidence="1" id="KW-0732">Signal</keyword>
<evidence type="ECO:0000313" key="3">
    <source>
        <dbReference type="Proteomes" id="UP000679388"/>
    </source>
</evidence>
<dbReference type="GeneID" id="70093209"/>
<feature type="chain" id="PRO_5043858422" description="Lipoprotein" evidence="1">
    <location>
        <begin position="23"/>
        <end position="364"/>
    </location>
</feature>
<dbReference type="EMBL" id="CP059558">
    <property type="protein sequence ID" value="QUY35933.1"/>
    <property type="molecule type" value="Genomic_DNA"/>
</dbReference>
<evidence type="ECO:0008006" key="4">
    <source>
        <dbReference type="Google" id="ProtNLM"/>
    </source>
</evidence>
<name>A0AAX1MEC9_ACIJU</name>
<feature type="signal peptide" evidence="1">
    <location>
        <begin position="1"/>
        <end position="22"/>
    </location>
</feature>
<evidence type="ECO:0000313" key="2">
    <source>
        <dbReference type="EMBL" id="QUY35933.1"/>
    </source>
</evidence>
<reference evidence="2" key="1">
    <citation type="submission" date="2020-07" db="EMBL/GenBank/DDBJ databases">
        <title>Acinetobacter junii strain YR7 chromosome and plasmid pNDM-YR7.</title>
        <authorList>
            <person name="Tang B."/>
        </authorList>
    </citation>
    <scope>NUCLEOTIDE SEQUENCE</scope>
    <source>
        <strain evidence="2">YR7</strain>
    </source>
</reference>
<dbReference type="RefSeq" id="WP_212638619.1">
    <property type="nucleotide sequence ID" value="NZ_CP059558.1"/>
</dbReference>
<sequence>MKLNTKTSIKFSLLIMSVLMVACGGEKGNNTSEADKSSDESKIAYSSITGTAFGFTTLNNSNVTANCKDGVGFKDEVKVDAQGKWQGQIDSSKFPCRLEVKANEQSYHSYISQAGSVNINPLTDLTITYASMQLPNTWYQSGMMTEEKLKSANAALVAELIKKEYSLDSKTDLFTTEIKTANPLHLAIQALFEAIQGSNTIENYNALLTLVKDGNLTQLPAKSDKVVINPLNIIVNTAACQQYDSGMIERYNYCASNVLPDFKEDQLITPFGEKCILTKSGSTLTVSNGKLTISAFINGEEEDEILSKSSVGVMFVASNPVSSSLDDVLYNVAISLLPDGQINGVTAGNEKGEPLVCSTTRVRA</sequence>
<gene>
    <name evidence="2" type="ORF">H2677_11805</name>
</gene>
<organism evidence="2 3">
    <name type="scientific">Acinetobacter junii</name>
    <dbReference type="NCBI Taxonomy" id="40215"/>
    <lineage>
        <taxon>Bacteria</taxon>
        <taxon>Pseudomonadati</taxon>
        <taxon>Pseudomonadota</taxon>
        <taxon>Gammaproteobacteria</taxon>
        <taxon>Moraxellales</taxon>
        <taxon>Moraxellaceae</taxon>
        <taxon>Acinetobacter</taxon>
    </lineage>
</organism>
<evidence type="ECO:0000256" key="1">
    <source>
        <dbReference type="SAM" id="SignalP"/>
    </source>
</evidence>
<dbReference type="AlphaFoldDB" id="A0AAX1MEC9"/>
<dbReference type="Proteomes" id="UP000679388">
    <property type="component" value="Chromosome"/>
</dbReference>
<protein>
    <recommendedName>
        <fullName evidence="4">Lipoprotein</fullName>
    </recommendedName>
</protein>
<accession>A0AAX1MEC9</accession>
<dbReference type="PROSITE" id="PS51257">
    <property type="entry name" value="PROKAR_LIPOPROTEIN"/>
    <property type="match status" value="1"/>
</dbReference>